<evidence type="ECO:0000313" key="1">
    <source>
        <dbReference type="EMBL" id="ELP91578.1"/>
    </source>
</evidence>
<dbReference type="GeneID" id="14890586"/>
<dbReference type="Proteomes" id="UP000014680">
    <property type="component" value="Unassembled WGS sequence"/>
</dbReference>
<dbReference type="VEuPathDB" id="AmoebaDB:EIN_129180"/>
<name>L7FMD4_ENTIV</name>
<dbReference type="OMA" id="ICISEIY"/>
<sequence length="266" mass="31512">MTIVENPINRQRPIVVTNPEIIDIDYDEVPELPLAEQKVVDLIPQVKEQQKFKIGIWPVVNTKVRGTMKHNNIAFEVVSYEARNKYERYPRYGYYISNFNFNIRNDTTKEYTMEQYTEDIAMSHEYYEISAGELPTKYDYIFIPPVGVTLNDKIAEKLYTFLNAATQTNTEACVYQTYMSEEERIKNRVYHKYRGYMPNFPKRTHKSISGLLFKGSMLELLEEYGKVLYFISRFDTNIQHYCEIADKEIFVAPENIYELPTHNFFN</sequence>
<organism evidence="1 2">
    <name type="scientific">Entamoeba invadens IP1</name>
    <dbReference type="NCBI Taxonomy" id="370355"/>
    <lineage>
        <taxon>Eukaryota</taxon>
        <taxon>Amoebozoa</taxon>
        <taxon>Evosea</taxon>
        <taxon>Archamoebae</taxon>
        <taxon>Mastigamoebida</taxon>
        <taxon>Entamoebidae</taxon>
        <taxon>Entamoeba</taxon>
    </lineage>
</organism>
<dbReference type="AlphaFoldDB" id="L7FMD4"/>
<gene>
    <name evidence="1" type="ORF">EIN_129180</name>
</gene>
<keyword evidence="2" id="KW-1185">Reference proteome</keyword>
<proteinExistence type="predicted"/>
<accession>L7FMD4</accession>
<protein>
    <submittedName>
        <fullName evidence="1">Uncharacterized protein</fullName>
    </submittedName>
</protein>
<dbReference type="RefSeq" id="XP_004258349.1">
    <property type="nucleotide sequence ID" value="XM_004258301.1"/>
</dbReference>
<dbReference type="EMBL" id="KB206458">
    <property type="protein sequence ID" value="ELP91578.1"/>
    <property type="molecule type" value="Genomic_DNA"/>
</dbReference>
<dbReference type="OrthoDB" id="27410at2759"/>
<evidence type="ECO:0000313" key="2">
    <source>
        <dbReference type="Proteomes" id="UP000014680"/>
    </source>
</evidence>
<reference evidence="1 2" key="1">
    <citation type="submission" date="2012-10" db="EMBL/GenBank/DDBJ databases">
        <authorList>
            <person name="Zafar N."/>
            <person name="Inman J."/>
            <person name="Hall N."/>
            <person name="Lorenzi H."/>
            <person name="Caler E."/>
        </authorList>
    </citation>
    <scope>NUCLEOTIDE SEQUENCE [LARGE SCALE GENOMIC DNA]</scope>
    <source>
        <strain evidence="1 2">IP1</strain>
    </source>
</reference>
<dbReference type="KEGG" id="eiv:EIN_129180"/>